<feature type="transmembrane region" description="Helical" evidence="7">
    <location>
        <begin position="47"/>
        <end position="66"/>
    </location>
</feature>
<evidence type="ECO:0000256" key="2">
    <source>
        <dbReference type="ARBA" id="ARBA00022475"/>
    </source>
</evidence>
<dbReference type="Proteomes" id="UP000317839">
    <property type="component" value="Unassembled WGS sequence"/>
</dbReference>
<evidence type="ECO:0000313" key="9">
    <source>
        <dbReference type="Proteomes" id="UP000317839"/>
    </source>
</evidence>
<gene>
    <name evidence="8" type="ORF">FLL45_07385</name>
</gene>
<evidence type="ECO:0000256" key="5">
    <source>
        <dbReference type="ARBA" id="ARBA00022989"/>
    </source>
</evidence>
<dbReference type="PANTHER" id="PTHR30589:SF0">
    <property type="entry name" value="PHOSPHATIDYLGLYCEROL--PROLIPOPROTEIN DIACYLGLYCERYL TRANSFERASE"/>
    <property type="match status" value="1"/>
</dbReference>
<dbReference type="OrthoDB" id="871140at2"/>
<evidence type="ECO:0000256" key="3">
    <source>
        <dbReference type="ARBA" id="ARBA00022679"/>
    </source>
</evidence>
<dbReference type="PANTHER" id="PTHR30589">
    <property type="entry name" value="PROLIPOPROTEIN DIACYLGLYCERYL TRANSFERASE"/>
    <property type="match status" value="1"/>
</dbReference>
<accession>A0A545TC29</accession>
<dbReference type="InterPro" id="IPR001640">
    <property type="entry name" value="Lgt"/>
</dbReference>
<keyword evidence="8" id="KW-0449">Lipoprotein</keyword>
<keyword evidence="5 7" id="KW-1133">Transmembrane helix</keyword>
<dbReference type="GO" id="GO:0008961">
    <property type="term" value="F:phosphatidylglycerol-prolipoprotein diacylglyceryl transferase activity"/>
    <property type="evidence" value="ECO:0007669"/>
    <property type="project" value="InterPro"/>
</dbReference>
<evidence type="ECO:0000313" key="8">
    <source>
        <dbReference type="EMBL" id="TQV74777.1"/>
    </source>
</evidence>
<feature type="transmembrane region" description="Helical" evidence="7">
    <location>
        <begin position="193"/>
        <end position="213"/>
    </location>
</feature>
<feature type="transmembrane region" description="Helical" evidence="7">
    <location>
        <begin position="86"/>
        <end position="105"/>
    </location>
</feature>
<keyword evidence="3 8" id="KW-0808">Transferase</keyword>
<dbReference type="EMBL" id="VIKR01000002">
    <property type="protein sequence ID" value="TQV74777.1"/>
    <property type="molecule type" value="Genomic_DNA"/>
</dbReference>
<keyword evidence="4 7" id="KW-0812">Transmembrane</keyword>
<sequence>MFPYAYQSSSITIGTYGVMLAIAYLTGRHLYIKRLETVTSKPINTELLIILLLVFGVVGAKIMFVLKNPERASFSDWSSLTSGSGFSSQGALLGAMLVTYLFSHFNKVSLDKLLDSAAIPAVIAYIIARIGCFLAGDDCYGKPSDLPWAMSFPNGIEVTHDTVHPVPLYEIGYSILIWFYLTKLQSKSPKPYFMFMHLMLTWGICRFLVEFVAANPIKLMGMSGSQFGALLMFLMGLSYLAIQQLNSRQKKAG</sequence>
<protein>
    <submittedName>
        <fullName evidence="8">Prolipoprotein diacylglyceryl transferase</fullName>
    </submittedName>
</protein>
<dbReference type="GO" id="GO:0042158">
    <property type="term" value="P:lipoprotein biosynthetic process"/>
    <property type="evidence" value="ECO:0007669"/>
    <property type="project" value="InterPro"/>
</dbReference>
<organism evidence="8 9">
    <name type="scientific">Aliikangiella marina</name>
    <dbReference type="NCBI Taxonomy" id="1712262"/>
    <lineage>
        <taxon>Bacteria</taxon>
        <taxon>Pseudomonadati</taxon>
        <taxon>Pseudomonadota</taxon>
        <taxon>Gammaproteobacteria</taxon>
        <taxon>Oceanospirillales</taxon>
        <taxon>Pleioneaceae</taxon>
        <taxon>Aliikangiella</taxon>
    </lineage>
</organism>
<dbReference type="RefSeq" id="WP_142941395.1">
    <property type="nucleotide sequence ID" value="NZ_VIKR01000002.1"/>
</dbReference>
<evidence type="ECO:0000256" key="7">
    <source>
        <dbReference type="SAM" id="Phobius"/>
    </source>
</evidence>
<feature type="transmembrane region" description="Helical" evidence="7">
    <location>
        <begin position="219"/>
        <end position="242"/>
    </location>
</feature>
<proteinExistence type="inferred from homology"/>
<keyword evidence="2" id="KW-1003">Cell membrane</keyword>
<dbReference type="AlphaFoldDB" id="A0A545TC29"/>
<name>A0A545TC29_9GAMM</name>
<dbReference type="Pfam" id="PF01790">
    <property type="entry name" value="LGT"/>
    <property type="match status" value="1"/>
</dbReference>
<evidence type="ECO:0000256" key="4">
    <source>
        <dbReference type="ARBA" id="ARBA00022692"/>
    </source>
</evidence>
<evidence type="ECO:0000256" key="1">
    <source>
        <dbReference type="ARBA" id="ARBA00007150"/>
    </source>
</evidence>
<dbReference type="GO" id="GO:0005886">
    <property type="term" value="C:plasma membrane"/>
    <property type="evidence" value="ECO:0007669"/>
    <property type="project" value="InterPro"/>
</dbReference>
<keyword evidence="9" id="KW-1185">Reference proteome</keyword>
<comment type="similarity">
    <text evidence="1">Belongs to the Lgt family.</text>
</comment>
<feature type="transmembrane region" description="Helical" evidence="7">
    <location>
        <begin position="6"/>
        <end position="26"/>
    </location>
</feature>
<reference evidence="8 9" key="1">
    <citation type="submission" date="2019-06" db="EMBL/GenBank/DDBJ databases">
        <title>Draft genome of Aliikangiella marina GYP-15.</title>
        <authorList>
            <person name="Wang G."/>
        </authorList>
    </citation>
    <scope>NUCLEOTIDE SEQUENCE [LARGE SCALE GENOMIC DNA]</scope>
    <source>
        <strain evidence="8 9">GYP-15</strain>
    </source>
</reference>
<keyword evidence="6 7" id="KW-0472">Membrane</keyword>
<comment type="caution">
    <text evidence="8">The sequence shown here is derived from an EMBL/GenBank/DDBJ whole genome shotgun (WGS) entry which is preliminary data.</text>
</comment>
<evidence type="ECO:0000256" key="6">
    <source>
        <dbReference type="ARBA" id="ARBA00023136"/>
    </source>
</evidence>